<organism evidence="2 3">
    <name type="scientific">Hydra vulgaris</name>
    <name type="common">Hydra</name>
    <name type="synonym">Hydra attenuata</name>
    <dbReference type="NCBI Taxonomy" id="6087"/>
    <lineage>
        <taxon>Eukaryota</taxon>
        <taxon>Metazoa</taxon>
        <taxon>Cnidaria</taxon>
        <taxon>Hydrozoa</taxon>
        <taxon>Hydroidolina</taxon>
        <taxon>Anthoathecata</taxon>
        <taxon>Aplanulata</taxon>
        <taxon>Hydridae</taxon>
        <taxon>Hydra</taxon>
    </lineage>
</organism>
<protein>
    <submittedName>
        <fullName evidence="3">Uncharacterized protein LOC136084731</fullName>
    </submittedName>
</protein>
<keyword evidence="2" id="KW-1185">Reference proteome</keyword>
<evidence type="ECO:0000313" key="3">
    <source>
        <dbReference type="RefSeq" id="XP_065661484.1"/>
    </source>
</evidence>
<dbReference type="GeneID" id="136084731"/>
<dbReference type="Proteomes" id="UP001652625">
    <property type="component" value="Chromosome 09"/>
</dbReference>
<keyword evidence="1" id="KW-0175">Coiled coil</keyword>
<name>A0ABM4CIB6_HYDVU</name>
<feature type="coiled-coil region" evidence="1">
    <location>
        <begin position="143"/>
        <end position="170"/>
    </location>
</feature>
<proteinExistence type="predicted"/>
<evidence type="ECO:0000313" key="2">
    <source>
        <dbReference type="Proteomes" id="UP001652625"/>
    </source>
</evidence>
<evidence type="ECO:0000256" key="1">
    <source>
        <dbReference type="SAM" id="Coils"/>
    </source>
</evidence>
<reference evidence="3" key="1">
    <citation type="submission" date="2025-08" db="UniProtKB">
        <authorList>
            <consortium name="RefSeq"/>
        </authorList>
    </citation>
    <scope>IDENTIFICATION</scope>
</reference>
<dbReference type="RefSeq" id="XP_065661484.1">
    <property type="nucleotide sequence ID" value="XM_065805412.1"/>
</dbReference>
<sequence length="192" mass="21927">MSSGISNSNSNISDTDSNVSAAGSGILSRAIALNRIIESYVDSMFDKKKFSNFLANGFKDAYLCNKEIFIEKSKTYQDHIKAELLQDITNYLKKASIIKKLNQLDEYELNLENEPLMKYGSSLNLCLLSAKEQYLIEHENSVEAEYSALKNKLIEKLKNLEDIKTELKERCCNSEKDLNVVRLELEKLRKIL</sequence>
<accession>A0ABM4CIB6</accession>
<gene>
    <name evidence="3" type="primary">LOC136084731</name>
</gene>